<dbReference type="InterPro" id="IPR038221">
    <property type="entry name" value="YidC_periplasmic_sf"/>
</dbReference>
<evidence type="ECO:0000256" key="1">
    <source>
        <dbReference type="ARBA" id="ARBA00004429"/>
    </source>
</evidence>
<comment type="function">
    <text evidence="13">Required for the insertion and/or proper folding and/or complex formation of integral membrane proteins into the membrane. Involved in integration of membrane proteins that insert both dependently and independently of the Sec translocase complex, as well as at least some lipoproteins. Aids folding of multispanning membrane proteins.</text>
</comment>
<dbReference type="OrthoDB" id="9780552at2"/>
<evidence type="ECO:0000259" key="14">
    <source>
        <dbReference type="Pfam" id="PF02096"/>
    </source>
</evidence>
<dbReference type="PRINTS" id="PR01900">
    <property type="entry name" value="YIDCPROTEIN"/>
</dbReference>
<dbReference type="InterPro" id="IPR028055">
    <property type="entry name" value="YidC/Oxa/ALB_C"/>
</dbReference>
<evidence type="ECO:0000256" key="4">
    <source>
        <dbReference type="ARBA" id="ARBA00022448"/>
    </source>
</evidence>
<keyword evidence="7 13" id="KW-0653">Protein transport</keyword>
<protein>
    <recommendedName>
        <fullName evidence="3 13">Membrane protein insertase YidC</fullName>
    </recommendedName>
    <alternativeName>
        <fullName evidence="12 13">Foldase YidC</fullName>
    </alternativeName>
    <alternativeName>
        <fullName evidence="11 13">Membrane integrase YidC</fullName>
    </alternativeName>
    <alternativeName>
        <fullName evidence="13">Membrane protein YidC</fullName>
    </alternativeName>
</protein>
<evidence type="ECO:0000256" key="8">
    <source>
        <dbReference type="ARBA" id="ARBA00022989"/>
    </source>
</evidence>
<evidence type="ECO:0000313" key="17">
    <source>
        <dbReference type="Proteomes" id="UP000191980"/>
    </source>
</evidence>
<evidence type="ECO:0000313" key="16">
    <source>
        <dbReference type="EMBL" id="OQK16481.1"/>
    </source>
</evidence>
<keyword evidence="17" id="KW-1185">Reference proteome</keyword>
<comment type="similarity">
    <text evidence="2 13">Belongs to the OXA1/ALB3/YidC family. Type 1 subfamily.</text>
</comment>
<dbReference type="STRING" id="1420851.AU255_00815"/>
<name>A0A1V8M4K4_9GAMM</name>
<dbReference type="EMBL" id="LPUF01000001">
    <property type="protein sequence ID" value="OQK16481.1"/>
    <property type="molecule type" value="Genomic_DNA"/>
</dbReference>
<proteinExistence type="inferred from homology"/>
<evidence type="ECO:0000259" key="15">
    <source>
        <dbReference type="Pfam" id="PF14849"/>
    </source>
</evidence>
<feature type="domain" description="Membrane insertase YidC N-terminal" evidence="15">
    <location>
        <begin position="70"/>
        <end position="344"/>
    </location>
</feature>
<evidence type="ECO:0000256" key="6">
    <source>
        <dbReference type="ARBA" id="ARBA00022692"/>
    </source>
</evidence>
<keyword evidence="10 13" id="KW-0143">Chaperone</keyword>
<dbReference type="AlphaFoldDB" id="A0A1V8M4K4"/>
<evidence type="ECO:0000256" key="9">
    <source>
        <dbReference type="ARBA" id="ARBA00023136"/>
    </source>
</evidence>
<dbReference type="CDD" id="cd20070">
    <property type="entry name" value="5TM_YidC_Alb3"/>
    <property type="match status" value="1"/>
</dbReference>
<dbReference type="NCBIfam" id="TIGR03592">
    <property type="entry name" value="yidC_oxa1_cterm"/>
    <property type="match status" value="1"/>
</dbReference>
<dbReference type="PRINTS" id="PR00701">
    <property type="entry name" value="60KDINNERMP"/>
</dbReference>
<keyword evidence="8 13" id="KW-1133">Transmembrane helix</keyword>
<dbReference type="GO" id="GO:0032977">
    <property type="term" value="F:membrane insertase activity"/>
    <property type="evidence" value="ECO:0007669"/>
    <property type="project" value="InterPro"/>
</dbReference>
<dbReference type="Proteomes" id="UP000191980">
    <property type="component" value="Unassembled WGS sequence"/>
</dbReference>
<evidence type="ECO:0000256" key="10">
    <source>
        <dbReference type="ARBA" id="ARBA00023186"/>
    </source>
</evidence>
<dbReference type="CDD" id="cd19961">
    <property type="entry name" value="EcYidC-like_peri"/>
    <property type="match status" value="1"/>
</dbReference>
<keyword evidence="6 13" id="KW-0812">Transmembrane</keyword>
<keyword evidence="4 13" id="KW-0813">Transport</keyword>
<keyword evidence="5 13" id="KW-1003">Cell membrane</keyword>
<dbReference type="PANTHER" id="PTHR12428">
    <property type="entry name" value="OXA1"/>
    <property type="match status" value="1"/>
</dbReference>
<dbReference type="NCBIfam" id="TIGR03593">
    <property type="entry name" value="yidC_nterm"/>
    <property type="match status" value="1"/>
</dbReference>
<dbReference type="Gene3D" id="2.70.98.90">
    <property type="match status" value="1"/>
</dbReference>
<dbReference type="InterPro" id="IPR019998">
    <property type="entry name" value="Membr_insert_YidC"/>
</dbReference>
<gene>
    <name evidence="13" type="primary">yidC</name>
    <name evidence="16" type="ORF">AU255_00815</name>
</gene>
<dbReference type="RefSeq" id="WP_080521107.1">
    <property type="nucleotide sequence ID" value="NZ_LPUF01000001.1"/>
</dbReference>
<dbReference type="InterPro" id="IPR028053">
    <property type="entry name" value="Membr_insert_YidC_N"/>
</dbReference>
<dbReference type="InterPro" id="IPR001708">
    <property type="entry name" value="YidC/ALB3/OXA1/COX18"/>
</dbReference>
<dbReference type="InterPro" id="IPR047196">
    <property type="entry name" value="YidC_ALB_C"/>
</dbReference>
<evidence type="ECO:0000256" key="7">
    <source>
        <dbReference type="ARBA" id="ARBA00022927"/>
    </source>
</evidence>
<evidence type="ECO:0000256" key="5">
    <source>
        <dbReference type="ARBA" id="ARBA00022475"/>
    </source>
</evidence>
<feature type="transmembrane region" description="Helical" evidence="13">
    <location>
        <begin position="419"/>
        <end position="442"/>
    </location>
</feature>
<dbReference type="GO" id="GO:0005886">
    <property type="term" value="C:plasma membrane"/>
    <property type="evidence" value="ECO:0007669"/>
    <property type="project" value="UniProtKB-SubCell"/>
</dbReference>
<comment type="caution">
    <text evidence="13">Lacks conserved residue(s) required for the propagation of feature annotation.</text>
</comment>
<dbReference type="Pfam" id="PF14849">
    <property type="entry name" value="YidC_periplas"/>
    <property type="match status" value="1"/>
</dbReference>
<dbReference type="Pfam" id="PF02096">
    <property type="entry name" value="60KD_IMP"/>
    <property type="match status" value="1"/>
</dbReference>
<sequence>MENIRFVLIVILSMISIMLWEAWQVDYGPKPEVTAQTTIDANGNPITINADNNQDSAELPFSENVANNIITVTTDVYKLEIDTQGGTLRNLDLLDYTVVKGEDAKVRLFNSSAEKLFLGQSGLLTSGQSTKLPNHNTELNSAQARYQLKEGENTLTVPLTWTDNNGLSYNKTYTFTRGSYVIGLEQKIDNQSANDWTGRQYTQLLRIPYSDGKGNTFIRTFAGAAVYTEQNKYQKIDFDDMAEEDLKIASTGGWSGMIQHYFATAWVPPAPNEEHYFTKELSNSRFVIGSYSNPATVAANDSLVFSSKLFVGPKIQPMMEAVAPGLELTVDYSWLTIIGKPIYALLNFIHSYIGNWGFSIMGVTFCIKLLFFPLSAASYKSMANMRKLQPRLAQLKESYGDDRQRFNQEMMDLYRKEKVNPMGGCLPIMVQIPVFISLYWVLIETVELRQAPFILWIHDLSVKDPYFVLPVIMGITMFLQQRLNPAPVDPLQAKIMRMFPIVFTVFFLFFPAGLVLYWVTNNTLSIIQQWYITNKIVGKT</sequence>
<dbReference type="HAMAP" id="MF_01810">
    <property type="entry name" value="YidC_type1"/>
    <property type="match status" value="1"/>
</dbReference>
<evidence type="ECO:0000256" key="11">
    <source>
        <dbReference type="ARBA" id="ARBA00033245"/>
    </source>
</evidence>
<feature type="domain" description="Membrane insertase YidC/Oxa/ALB C-terminal" evidence="14">
    <location>
        <begin position="356"/>
        <end position="533"/>
    </location>
</feature>
<dbReference type="GO" id="GO:0015031">
    <property type="term" value="P:protein transport"/>
    <property type="evidence" value="ECO:0007669"/>
    <property type="project" value="UniProtKB-KW"/>
</dbReference>
<dbReference type="GO" id="GO:0051205">
    <property type="term" value="P:protein insertion into membrane"/>
    <property type="evidence" value="ECO:0007669"/>
    <property type="project" value="TreeGrafter"/>
</dbReference>
<dbReference type="PANTHER" id="PTHR12428:SF65">
    <property type="entry name" value="CYTOCHROME C OXIDASE ASSEMBLY PROTEIN COX18, MITOCHONDRIAL"/>
    <property type="match status" value="1"/>
</dbReference>
<keyword evidence="9 13" id="KW-0472">Membrane</keyword>
<evidence type="ECO:0000256" key="12">
    <source>
        <dbReference type="ARBA" id="ARBA00033342"/>
    </source>
</evidence>
<comment type="subunit">
    <text evidence="13">Interacts with the Sec translocase complex via SecD. Specifically interacts with transmembrane segments of nascent integral membrane proteins during membrane integration.</text>
</comment>
<evidence type="ECO:0000256" key="13">
    <source>
        <dbReference type="HAMAP-Rule" id="MF_01810"/>
    </source>
</evidence>
<feature type="transmembrane region" description="Helical" evidence="13">
    <location>
        <begin position="499"/>
        <end position="519"/>
    </location>
</feature>
<reference evidence="16 17" key="1">
    <citation type="submission" date="2015-12" db="EMBL/GenBank/DDBJ databases">
        <authorList>
            <person name="Shamseldin A."/>
            <person name="Moawad H."/>
            <person name="Abd El-Rahim W.M."/>
            <person name="Sadowsky M.J."/>
        </authorList>
    </citation>
    <scope>NUCLEOTIDE SEQUENCE [LARGE SCALE GENOMIC DNA]</scope>
    <source>
        <strain evidence="16 17">WF1</strain>
    </source>
</reference>
<accession>A0A1V8M4K4</accession>
<evidence type="ECO:0000256" key="2">
    <source>
        <dbReference type="ARBA" id="ARBA00010527"/>
    </source>
</evidence>
<comment type="caution">
    <text evidence="16">The sequence shown here is derived from an EMBL/GenBank/DDBJ whole genome shotgun (WGS) entry which is preliminary data.</text>
</comment>
<dbReference type="NCBIfam" id="NF002352">
    <property type="entry name" value="PRK01318.1-3"/>
    <property type="match status" value="1"/>
</dbReference>
<comment type="subcellular location">
    <subcellularLocation>
        <location evidence="1">Cell inner membrane</location>
        <topology evidence="1">Multi-pass membrane protein</topology>
    </subcellularLocation>
    <subcellularLocation>
        <location evidence="13">Cell membrane</location>
        <topology evidence="13">Multi-pass membrane protein</topology>
    </subcellularLocation>
</comment>
<feature type="transmembrane region" description="Helical" evidence="13">
    <location>
        <begin position="356"/>
        <end position="379"/>
    </location>
</feature>
<evidence type="ECO:0000256" key="3">
    <source>
        <dbReference type="ARBA" id="ARBA00015325"/>
    </source>
</evidence>
<organism evidence="16 17">
    <name type="scientific">Methyloprofundus sedimenti</name>
    <dbReference type="NCBI Taxonomy" id="1420851"/>
    <lineage>
        <taxon>Bacteria</taxon>
        <taxon>Pseudomonadati</taxon>
        <taxon>Pseudomonadota</taxon>
        <taxon>Gammaproteobacteria</taxon>
        <taxon>Methylococcales</taxon>
        <taxon>Methylococcaceae</taxon>
        <taxon>Methyloprofundus</taxon>
    </lineage>
</organism>